<proteinExistence type="predicted"/>
<dbReference type="OrthoDB" id="5124661at2"/>
<accession>A0A3L7A222</accession>
<keyword evidence="2" id="KW-1185">Reference proteome</keyword>
<organism evidence="1 2">
    <name type="scientific">Mycetocola tolaasinivorans</name>
    <dbReference type="NCBI Taxonomy" id="76635"/>
    <lineage>
        <taxon>Bacteria</taxon>
        <taxon>Bacillati</taxon>
        <taxon>Actinomycetota</taxon>
        <taxon>Actinomycetes</taxon>
        <taxon>Micrococcales</taxon>
        <taxon>Microbacteriaceae</taxon>
        <taxon>Mycetocola</taxon>
    </lineage>
</organism>
<evidence type="ECO:0000313" key="2">
    <source>
        <dbReference type="Proteomes" id="UP000272503"/>
    </source>
</evidence>
<dbReference type="Proteomes" id="UP000272503">
    <property type="component" value="Unassembled WGS sequence"/>
</dbReference>
<dbReference type="RefSeq" id="WP_121649435.1">
    <property type="nucleotide sequence ID" value="NZ_RCUX01000011.1"/>
</dbReference>
<name>A0A3L7A222_9MICO</name>
<dbReference type="AlphaFoldDB" id="A0A3L7A222"/>
<dbReference type="EMBL" id="RCUX01000011">
    <property type="protein sequence ID" value="RLP74353.1"/>
    <property type="molecule type" value="Genomic_DNA"/>
</dbReference>
<gene>
    <name evidence="1" type="ORF">D9V32_13475</name>
</gene>
<sequence>MANAKVKLNLRGINQLMTSREATSAVVRAAKRIQQNAGPDFEVNVVPHRYTARAYVRPANIEGAVAEAKDKKLTRAVHGAR</sequence>
<comment type="caution">
    <text evidence="1">The sequence shown here is derived from an EMBL/GenBank/DDBJ whole genome shotgun (WGS) entry which is preliminary data.</text>
</comment>
<protein>
    <submittedName>
        <fullName evidence="1">Uncharacterized protein</fullName>
    </submittedName>
</protein>
<reference evidence="1 2" key="1">
    <citation type="submission" date="2018-10" db="EMBL/GenBank/DDBJ databases">
        <authorList>
            <person name="Li J."/>
        </authorList>
    </citation>
    <scope>NUCLEOTIDE SEQUENCE [LARGE SCALE GENOMIC DNA]</scope>
    <source>
        <strain evidence="1 2">IF 016277</strain>
    </source>
</reference>
<evidence type="ECO:0000313" key="1">
    <source>
        <dbReference type="EMBL" id="RLP74353.1"/>
    </source>
</evidence>